<dbReference type="GO" id="GO:0022627">
    <property type="term" value="C:cytosolic small ribosomal subunit"/>
    <property type="evidence" value="ECO:0007669"/>
    <property type="project" value="TreeGrafter"/>
</dbReference>
<dbReference type="PANTHER" id="PTHR10744:SF1">
    <property type="entry name" value="SMALL RIBOSOMAL SUBUNIT PROTEIN US17M"/>
    <property type="match status" value="1"/>
</dbReference>
<keyword evidence="5 6" id="KW-0687">Ribonucleoprotein</keyword>
<organism evidence="7 8">
    <name type="scientific">Candidatus Curtissbacteria bacterium RIFCSPHIGHO2_01_FULL_40_12</name>
    <dbReference type="NCBI Taxonomy" id="1797710"/>
    <lineage>
        <taxon>Bacteria</taxon>
        <taxon>Candidatus Curtissiibacteriota</taxon>
    </lineage>
</organism>
<dbReference type="HAMAP" id="MF_01345_B">
    <property type="entry name" value="Ribosomal_uS17_B"/>
    <property type="match status" value="1"/>
</dbReference>
<gene>
    <name evidence="6" type="primary">rpsQ</name>
    <name evidence="7" type="ORF">A2693_04205</name>
</gene>
<comment type="function">
    <text evidence="6">One of the primary rRNA binding proteins, it binds specifically to the 5'-end of 16S ribosomal RNA.</text>
</comment>
<evidence type="ECO:0000256" key="2">
    <source>
        <dbReference type="ARBA" id="ARBA00022730"/>
    </source>
</evidence>
<dbReference type="GO" id="GO:0003735">
    <property type="term" value="F:structural constituent of ribosome"/>
    <property type="evidence" value="ECO:0007669"/>
    <property type="project" value="InterPro"/>
</dbReference>
<sequence length="76" mass="8735">MSQVKTGTVISNKMPKTVVVKVLVKTKHPLYKKMITKTKNFKAYNDRQLAIGQKVKIIETRPLAKQVHFKILEVLD</sequence>
<evidence type="ECO:0000256" key="5">
    <source>
        <dbReference type="ARBA" id="ARBA00023274"/>
    </source>
</evidence>
<dbReference type="Proteomes" id="UP000178577">
    <property type="component" value="Unassembled WGS sequence"/>
</dbReference>
<keyword evidence="3 6" id="KW-0694">RNA-binding</keyword>
<name>A0A1F5G625_9BACT</name>
<dbReference type="Pfam" id="PF00366">
    <property type="entry name" value="Ribosomal_S17"/>
    <property type="match status" value="1"/>
</dbReference>
<dbReference type="PANTHER" id="PTHR10744">
    <property type="entry name" value="40S RIBOSOMAL PROTEIN S11 FAMILY MEMBER"/>
    <property type="match status" value="1"/>
</dbReference>
<accession>A0A1F5G625</accession>
<evidence type="ECO:0000256" key="6">
    <source>
        <dbReference type="HAMAP-Rule" id="MF_01345"/>
    </source>
</evidence>
<dbReference type="CDD" id="cd00364">
    <property type="entry name" value="Ribosomal_uS17"/>
    <property type="match status" value="1"/>
</dbReference>
<dbReference type="SUPFAM" id="SSF50249">
    <property type="entry name" value="Nucleic acid-binding proteins"/>
    <property type="match status" value="1"/>
</dbReference>
<protein>
    <recommendedName>
        <fullName evidence="6">Small ribosomal subunit protein uS17</fullName>
    </recommendedName>
</protein>
<evidence type="ECO:0000313" key="8">
    <source>
        <dbReference type="Proteomes" id="UP000178577"/>
    </source>
</evidence>
<dbReference type="InterPro" id="IPR019984">
    <property type="entry name" value="Ribosomal_uS17_bact/chlr"/>
</dbReference>
<evidence type="ECO:0000256" key="4">
    <source>
        <dbReference type="ARBA" id="ARBA00022980"/>
    </source>
</evidence>
<comment type="subunit">
    <text evidence="6">Part of the 30S ribosomal subunit.</text>
</comment>
<dbReference type="InterPro" id="IPR000266">
    <property type="entry name" value="Ribosomal_uS17"/>
</dbReference>
<dbReference type="GO" id="GO:0006412">
    <property type="term" value="P:translation"/>
    <property type="evidence" value="ECO:0007669"/>
    <property type="project" value="UniProtKB-UniRule"/>
</dbReference>
<evidence type="ECO:0000256" key="3">
    <source>
        <dbReference type="ARBA" id="ARBA00022884"/>
    </source>
</evidence>
<dbReference type="Gene3D" id="2.40.50.140">
    <property type="entry name" value="Nucleic acid-binding proteins"/>
    <property type="match status" value="1"/>
</dbReference>
<dbReference type="PRINTS" id="PR00973">
    <property type="entry name" value="RIBOSOMALS17"/>
</dbReference>
<keyword evidence="2 6" id="KW-0699">rRNA-binding</keyword>
<keyword evidence="4 6" id="KW-0689">Ribosomal protein</keyword>
<comment type="caution">
    <text evidence="7">The sequence shown here is derived from an EMBL/GenBank/DDBJ whole genome shotgun (WGS) entry which is preliminary data.</text>
</comment>
<proteinExistence type="inferred from homology"/>
<evidence type="ECO:0000313" key="7">
    <source>
        <dbReference type="EMBL" id="OGD87275.1"/>
    </source>
</evidence>
<dbReference type="InterPro" id="IPR012340">
    <property type="entry name" value="NA-bd_OB-fold"/>
</dbReference>
<evidence type="ECO:0000256" key="1">
    <source>
        <dbReference type="ARBA" id="ARBA00010254"/>
    </source>
</evidence>
<dbReference type="EMBL" id="MFAY01000062">
    <property type="protein sequence ID" value="OGD87275.1"/>
    <property type="molecule type" value="Genomic_DNA"/>
</dbReference>
<reference evidence="7 8" key="1">
    <citation type="journal article" date="2016" name="Nat. Commun.">
        <title>Thousands of microbial genomes shed light on interconnected biogeochemical processes in an aquifer system.</title>
        <authorList>
            <person name="Anantharaman K."/>
            <person name="Brown C.T."/>
            <person name="Hug L.A."/>
            <person name="Sharon I."/>
            <person name="Castelle C.J."/>
            <person name="Probst A.J."/>
            <person name="Thomas B.C."/>
            <person name="Singh A."/>
            <person name="Wilkins M.J."/>
            <person name="Karaoz U."/>
            <person name="Brodie E.L."/>
            <person name="Williams K.H."/>
            <person name="Hubbard S.S."/>
            <person name="Banfield J.F."/>
        </authorList>
    </citation>
    <scope>NUCLEOTIDE SEQUENCE [LARGE SCALE GENOMIC DNA]</scope>
</reference>
<dbReference type="AlphaFoldDB" id="A0A1F5G625"/>
<dbReference type="GO" id="GO:0019843">
    <property type="term" value="F:rRNA binding"/>
    <property type="evidence" value="ECO:0007669"/>
    <property type="project" value="UniProtKB-UniRule"/>
</dbReference>
<comment type="similarity">
    <text evidence="1 6">Belongs to the universal ribosomal protein uS17 family.</text>
</comment>
<dbReference type="NCBIfam" id="NF004123">
    <property type="entry name" value="PRK05610.1"/>
    <property type="match status" value="1"/>
</dbReference>